<reference evidence="4" key="2">
    <citation type="submission" date="2025-08" db="UniProtKB">
        <authorList>
            <consortium name="Ensembl"/>
        </authorList>
    </citation>
    <scope>IDENTIFICATION</scope>
</reference>
<feature type="domain" description="C-type lectin" evidence="3">
    <location>
        <begin position="112"/>
        <end position="169"/>
    </location>
</feature>
<dbReference type="Pfam" id="PF00059">
    <property type="entry name" value="Lectin_C"/>
    <property type="match status" value="1"/>
</dbReference>
<dbReference type="GeneTree" id="ENSGT01050000244842"/>
<dbReference type="OMA" id="YSNICAY"/>
<reference evidence="4" key="3">
    <citation type="submission" date="2025-09" db="UniProtKB">
        <authorList>
            <consortium name="Ensembl"/>
        </authorList>
    </citation>
    <scope>IDENTIFICATION</scope>
</reference>
<dbReference type="SMART" id="SM00034">
    <property type="entry name" value="CLECT"/>
    <property type="match status" value="1"/>
</dbReference>
<feature type="region of interest" description="Disordered" evidence="1">
    <location>
        <begin position="1"/>
        <end position="20"/>
    </location>
</feature>
<dbReference type="InterPro" id="IPR016186">
    <property type="entry name" value="C-type_lectin-like/link_sf"/>
</dbReference>
<dbReference type="Gene3D" id="3.10.100.10">
    <property type="entry name" value="Mannose-Binding Protein A, subunit A"/>
    <property type="match status" value="2"/>
</dbReference>
<keyword evidence="5" id="KW-1185">Reference proteome</keyword>
<name>A0A493T684_ANAPP</name>
<evidence type="ECO:0000256" key="1">
    <source>
        <dbReference type="SAM" id="MobiDB-lite"/>
    </source>
</evidence>
<evidence type="ECO:0000256" key="2">
    <source>
        <dbReference type="SAM" id="Phobius"/>
    </source>
</evidence>
<feature type="region of interest" description="Disordered" evidence="1">
    <location>
        <begin position="375"/>
        <end position="407"/>
    </location>
</feature>
<dbReference type="Ensembl" id="ENSAPLT00000028453.1">
    <property type="protein sequence ID" value="ENSAPLP00000021155.1"/>
    <property type="gene ID" value="ENSAPLG00000025694.1"/>
</dbReference>
<dbReference type="Proteomes" id="UP000016666">
    <property type="component" value="Chromosome 28"/>
</dbReference>
<feature type="compositionally biased region" description="Low complexity" evidence="1">
    <location>
        <begin position="102"/>
        <end position="120"/>
    </location>
</feature>
<dbReference type="InterPro" id="IPR016187">
    <property type="entry name" value="CTDL_fold"/>
</dbReference>
<feature type="region of interest" description="Disordered" evidence="1">
    <location>
        <begin position="102"/>
        <end position="123"/>
    </location>
</feature>
<evidence type="ECO:0000313" key="4">
    <source>
        <dbReference type="Ensembl" id="ENSAPLP00000021155.1"/>
    </source>
</evidence>
<sequence>MASPCPIASPCPGKESGQGTFHPEKASAWCPTDGGLKVVGLKVVGCWGGSLRAAQDLVLQRGGSWARGGAWDGTHAGGSADFGAWLCRPTAWWCGTAPPHTSRGAGTTGAAWRRSTATSASGGGRSYSWLTEENLFYANWQDGEPQQVAGCSYMDADGSWRTAGCDTKLQGGICQFRSGTRGWSYSGSCPKSLEDSSWIPFRDHCYTFHMEITLGQKDAMRRCQKVGGTVLSIQDETENVFVWEHLQAYEGPSKGAWLGMTFNPKGGTLVWHDNTAVNYSNWGQHDTGPSMLSQNSCYWIQSSNGVWRLGSCTNVTMGVICKIPRVEESSFSRAALPENTTAIAVVVLSTLVLCALVGIAIYLYKRRRSSERGAFESARYSRTTSNPSEAAEKNILVSDMEMNEQQD</sequence>
<proteinExistence type="predicted"/>
<dbReference type="InterPro" id="IPR001304">
    <property type="entry name" value="C-type_lectin-like"/>
</dbReference>
<dbReference type="AlphaFoldDB" id="A0A493T684"/>
<accession>A0A493T684</accession>
<feature type="domain" description="C-type lectin" evidence="3">
    <location>
        <begin position="201"/>
        <end position="312"/>
    </location>
</feature>
<dbReference type="PROSITE" id="PS50041">
    <property type="entry name" value="C_TYPE_LECTIN_2"/>
    <property type="match status" value="2"/>
</dbReference>
<keyword evidence="2" id="KW-0812">Transmembrane</keyword>
<dbReference type="PANTHER" id="PTHR22803">
    <property type="entry name" value="MANNOSE, PHOSPHOLIPASE, LECTIN RECEPTOR RELATED"/>
    <property type="match status" value="1"/>
</dbReference>
<evidence type="ECO:0000259" key="3">
    <source>
        <dbReference type="PROSITE" id="PS50041"/>
    </source>
</evidence>
<keyword evidence="2" id="KW-1133">Transmembrane helix</keyword>
<organism evidence="4 5">
    <name type="scientific">Anas platyrhynchos platyrhynchos</name>
    <name type="common">Northern mallard</name>
    <dbReference type="NCBI Taxonomy" id="8840"/>
    <lineage>
        <taxon>Eukaryota</taxon>
        <taxon>Metazoa</taxon>
        <taxon>Chordata</taxon>
        <taxon>Craniata</taxon>
        <taxon>Vertebrata</taxon>
        <taxon>Euteleostomi</taxon>
        <taxon>Archelosauria</taxon>
        <taxon>Archosauria</taxon>
        <taxon>Dinosauria</taxon>
        <taxon>Saurischia</taxon>
        <taxon>Theropoda</taxon>
        <taxon>Coelurosauria</taxon>
        <taxon>Aves</taxon>
        <taxon>Neognathae</taxon>
        <taxon>Galloanserae</taxon>
        <taxon>Anseriformes</taxon>
        <taxon>Anatidae</taxon>
        <taxon>Anatinae</taxon>
        <taxon>Anas</taxon>
    </lineage>
</organism>
<protein>
    <recommendedName>
        <fullName evidence="3">C-type lectin domain-containing protein</fullName>
    </recommendedName>
</protein>
<evidence type="ECO:0000313" key="5">
    <source>
        <dbReference type="Proteomes" id="UP000016666"/>
    </source>
</evidence>
<dbReference type="InterPro" id="IPR050111">
    <property type="entry name" value="C-type_lectin/snaclec_domain"/>
</dbReference>
<dbReference type="FunFam" id="3.10.100.10:FF:000029">
    <property type="entry name" value="Mannose receptor C type 2"/>
    <property type="match status" value="1"/>
</dbReference>
<reference evidence="4 5" key="1">
    <citation type="submission" date="2017-10" db="EMBL/GenBank/DDBJ databases">
        <title>A new Pekin duck reference genome.</title>
        <authorList>
            <person name="Hou Z.-C."/>
            <person name="Zhou Z.-K."/>
            <person name="Zhu F."/>
            <person name="Hou S.-S."/>
        </authorList>
    </citation>
    <scope>NUCLEOTIDE SEQUENCE [LARGE SCALE GENOMIC DNA]</scope>
</reference>
<feature type="transmembrane region" description="Helical" evidence="2">
    <location>
        <begin position="342"/>
        <end position="364"/>
    </location>
</feature>
<dbReference type="SUPFAM" id="SSF56436">
    <property type="entry name" value="C-type lectin-like"/>
    <property type="match status" value="2"/>
</dbReference>
<keyword evidence="2" id="KW-0472">Membrane</keyword>
<dbReference type="CDD" id="cd00037">
    <property type="entry name" value="CLECT"/>
    <property type="match status" value="1"/>
</dbReference>